<keyword evidence="1" id="KW-0812">Transmembrane</keyword>
<sequence length="148" mass="16754">MPFLKRLPWLSLTLLLLTYIVFGWLLARSKTQPILWLVFAIATVFFIASLTIPFSKVSDYSISLFRSNLRSFGVTVFGAFLFFLILARFRLFLDILVIIAASMLVRIDFQAAGFNQGQVFWITTTFSLIGLALGALVEKLMSQYGLIL</sequence>
<reference evidence="2" key="1">
    <citation type="submission" date="2021-05" db="EMBL/GenBank/DDBJ databases">
        <authorList>
            <person name="Pietrasiak N."/>
            <person name="Ward R."/>
            <person name="Stajich J.E."/>
            <person name="Kurbessoian T."/>
        </authorList>
    </citation>
    <scope>NUCLEOTIDE SEQUENCE</scope>
    <source>
        <strain evidence="2">HA4357-MV3</strain>
    </source>
</reference>
<accession>A0A9E3H738</accession>
<keyword evidence="1" id="KW-1133">Transmembrane helix</keyword>
<proteinExistence type="predicted"/>
<feature type="transmembrane region" description="Helical" evidence="1">
    <location>
        <begin position="6"/>
        <end position="27"/>
    </location>
</feature>
<feature type="transmembrane region" description="Helical" evidence="1">
    <location>
        <begin position="34"/>
        <end position="55"/>
    </location>
</feature>
<reference evidence="2" key="2">
    <citation type="journal article" date="2022" name="Microbiol. Resour. Announc.">
        <title>Metagenome Sequencing to Explore Phylogenomics of Terrestrial Cyanobacteria.</title>
        <authorList>
            <person name="Ward R.D."/>
            <person name="Stajich J.E."/>
            <person name="Johansen J.R."/>
            <person name="Huntemann M."/>
            <person name="Clum A."/>
            <person name="Foster B."/>
            <person name="Foster B."/>
            <person name="Roux S."/>
            <person name="Palaniappan K."/>
            <person name="Varghese N."/>
            <person name="Mukherjee S."/>
            <person name="Reddy T.B.K."/>
            <person name="Daum C."/>
            <person name="Copeland A."/>
            <person name="Chen I.A."/>
            <person name="Ivanova N.N."/>
            <person name="Kyrpides N.C."/>
            <person name="Shapiro N."/>
            <person name="Eloe-Fadrosh E.A."/>
            <person name="Pietrasiak N."/>
        </authorList>
    </citation>
    <scope>NUCLEOTIDE SEQUENCE</scope>
    <source>
        <strain evidence="2">HA4357-MV3</strain>
    </source>
</reference>
<organism evidence="2 3">
    <name type="scientific">Pelatocladus maniniholoensis HA4357-MV3</name>
    <dbReference type="NCBI Taxonomy" id="1117104"/>
    <lineage>
        <taxon>Bacteria</taxon>
        <taxon>Bacillati</taxon>
        <taxon>Cyanobacteriota</taxon>
        <taxon>Cyanophyceae</taxon>
        <taxon>Nostocales</taxon>
        <taxon>Nostocaceae</taxon>
        <taxon>Pelatocladus</taxon>
    </lineage>
</organism>
<comment type="caution">
    <text evidence="2">The sequence shown here is derived from an EMBL/GenBank/DDBJ whole genome shotgun (WGS) entry which is preliminary data.</text>
</comment>
<feature type="transmembrane region" description="Helical" evidence="1">
    <location>
        <begin position="119"/>
        <end position="137"/>
    </location>
</feature>
<keyword evidence="1" id="KW-0472">Membrane</keyword>
<protein>
    <submittedName>
        <fullName evidence="2">Uncharacterized protein</fullName>
    </submittedName>
</protein>
<dbReference type="Proteomes" id="UP000813215">
    <property type="component" value="Unassembled WGS sequence"/>
</dbReference>
<evidence type="ECO:0000313" key="3">
    <source>
        <dbReference type="Proteomes" id="UP000813215"/>
    </source>
</evidence>
<feature type="transmembrane region" description="Helical" evidence="1">
    <location>
        <begin position="67"/>
        <end position="86"/>
    </location>
</feature>
<evidence type="ECO:0000256" key="1">
    <source>
        <dbReference type="SAM" id="Phobius"/>
    </source>
</evidence>
<dbReference type="AlphaFoldDB" id="A0A9E3H738"/>
<feature type="transmembrane region" description="Helical" evidence="1">
    <location>
        <begin position="91"/>
        <end position="107"/>
    </location>
</feature>
<gene>
    <name evidence="2" type="ORF">KME28_09755</name>
</gene>
<dbReference type="EMBL" id="JAHHHW010000077">
    <property type="protein sequence ID" value="MBW4431993.1"/>
    <property type="molecule type" value="Genomic_DNA"/>
</dbReference>
<evidence type="ECO:0000313" key="2">
    <source>
        <dbReference type="EMBL" id="MBW4431993.1"/>
    </source>
</evidence>
<name>A0A9E3H738_9NOST</name>